<dbReference type="InterPro" id="IPR037762">
    <property type="entry name" value="C2C_Tricalbin"/>
</dbReference>
<dbReference type="CDD" id="cd04045">
    <property type="entry name" value="C2C_Tricalbin-like"/>
    <property type="match status" value="1"/>
</dbReference>
<dbReference type="Pfam" id="PF24920">
    <property type="entry name" value="C2_TCB1"/>
    <property type="match status" value="1"/>
</dbReference>
<keyword evidence="5 11" id="KW-1133">Transmembrane helix</keyword>
<dbReference type="FunCoup" id="A0A448YQI3">
    <property type="interactions" value="206"/>
</dbReference>
<feature type="domain" description="C2" evidence="12">
    <location>
        <begin position="519"/>
        <end position="634"/>
    </location>
</feature>
<evidence type="ECO:0000256" key="11">
    <source>
        <dbReference type="SAM" id="Phobius"/>
    </source>
</evidence>
<evidence type="ECO:0000256" key="2">
    <source>
        <dbReference type="ARBA" id="ARBA00022448"/>
    </source>
</evidence>
<dbReference type="Proteomes" id="UP000290900">
    <property type="component" value="Unassembled WGS sequence"/>
</dbReference>
<dbReference type="SMART" id="SM00239">
    <property type="entry name" value="C2"/>
    <property type="match status" value="4"/>
</dbReference>
<evidence type="ECO:0000256" key="4">
    <source>
        <dbReference type="ARBA" id="ARBA00022737"/>
    </source>
</evidence>
<dbReference type="Pfam" id="PF25669">
    <property type="entry name" value="SMP_MUG190-like"/>
    <property type="match status" value="1"/>
</dbReference>
<evidence type="ECO:0000313" key="15">
    <source>
        <dbReference type="Proteomes" id="UP000290900"/>
    </source>
</evidence>
<comment type="subcellular location">
    <subcellularLocation>
        <location evidence="1">Membrane</location>
    </subcellularLocation>
</comment>
<evidence type="ECO:0000256" key="1">
    <source>
        <dbReference type="ARBA" id="ARBA00004370"/>
    </source>
</evidence>
<dbReference type="GO" id="GO:0061817">
    <property type="term" value="P:endoplasmic reticulum-plasma membrane tethering"/>
    <property type="evidence" value="ECO:0007669"/>
    <property type="project" value="InterPro"/>
</dbReference>
<feature type="domain" description="C2" evidence="12">
    <location>
        <begin position="639"/>
        <end position="767"/>
    </location>
</feature>
<proteinExistence type="predicted"/>
<dbReference type="InParanoid" id="A0A448YQI3"/>
<evidence type="ECO:0000259" key="12">
    <source>
        <dbReference type="PROSITE" id="PS50004"/>
    </source>
</evidence>
<dbReference type="EMBL" id="CAACVR010000035">
    <property type="protein sequence ID" value="VEU23183.1"/>
    <property type="molecule type" value="Genomic_DNA"/>
</dbReference>
<dbReference type="InterPro" id="IPR052455">
    <property type="entry name" value="Tricalbin_domain"/>
</dbReference>
<dbReference type="InterPro" id="IPR000008">
    <property type="entry name" value="C2_dom"/>
</dbReference>
<dbReference type="InterPro" id="IPR017147">
    <property type="entry name" value="Tricalbin"/>
</dbReference>
<evidence type="ECO:0000313" key="14">
    <source>
        <dbReference type="EMBL" id="VEU23183.1"/>
    </source>
</evidence>
<feature type="region of interest" description="Disordered" evidence="10">
    <location>
        <begin position="1"/>
        <end position="45"/>
    </location>
</feature>
<name>A0A448YQI3_BRENA</name>
<keyword evidence="15" id="KW-1185">Reference proteome</keyword>
<keyword evidence="3 11" id="KW-0812">Transmembrane</keyword>
<keyword evidence="9" id="KW-0175">Coiled coil</keyword>
<evidence type="ECO:0000259" key="13">
    <source>
        <dbReference type="PROSITE" id="PS51847"/>
    </source>
</evidence>
<dbReference type="STRING" id="13370.A0A448YQI3"/>
<feature type="compositionally biased region" description="Low complexity" evidence="10">
    <location>
        <begin position="1"/>
        <end position="28"/>
    </location>
</feature>
<keyword evidence="7" id="KW-0446">Lipid-binding</keyword>
<dbReference type="GO" id="GO:0006869">
    <property type="term" value="P:lipid transport"/>
    <property type="evidence" value="ECO:0007669"/>
    <property type="project" value="UniProtKB-KW"/>
</dbReference>
<dbReference type="AlphaFoldDB" id="A0A448YQI3"/>
<feature type="transmembrane region" description="Helical" evidence="11">
    <location>
        <begin position="133"/>
        <end position="150"/>
    </location>
</feature>
<dbReference type="SUPFAM" id="SSF49562">
    <property type="entry name" value="C2 domain (Calcium/lipid-binding domain, CaLB)"/>
    <property type="match status" value="4"/>
</dbReference>
<dbReference type="PANTHER" id="PTHR46980:SF2">
    <property type="entry name" value="TRICALBIN-1-RELATED"/>
    <property type="match status" value="1"/>
</dbReference>
<feature type="domain" description="C2" evidence="12">
    <location>
        <begin position="370"/>
        <end position="494"/>
    </location>
</feature>
<dbReference type="GO" id="GO:0008289">
    <property type="term" value="F:lipid binding"/>
    <property type="evidence" value="ECO:0007669"/>
    <property type="project" value="UniProtKB-KW"/>
</dbReference>
<feature type="coiled-coil region" evidence="9">
    <location>
        <begin position="807"/>
        <end position="844"/>
    </location>
</feature>
<gene>
    <name evidence="14" type="ORF">BRENAR_LOCUS3914</name>
</gene>
<dbReference type="InterPro" id="IPR031468">
    <property type="entry name" value="SMP_LBD"/>
</dbReference>
<dbReference type="GO" id="GO:0016020">
    <property type="term" value="C:membrane"/>
    <property type="evidence" value="ECO:0007669"/>
    <property type="project" value="UniProtKB-SubCell"/>
</dbReference>
<feature type="transmembrane region" description="Helical" evidence="11">
    <location>
        <begin position="110"/>
        <end position="127"/>
    </location>
</feature>
<dbReference type="InterPro" id="IPR056910">
    <property type="entry name" value="TCB1-3_C2"/>
</dbReference>
<evidence type="ECO:0000256" key="10">
    <source>
        <dbReference type="SAM" id="MobiDB-lite"/>
    </source>
</evidence>
<dbReference type="GO" id="GO:0071944">
    <property type="term" value="C:cell periphery"/>
    <property type="evidence" value="ECO:0007669"/>
    <property type="project" value="UniProtKB-ARBA"/>
</dbReference>
<feature type="domain" description="SMP-LTD" evidence="13">
    <location>
        <begin position="175"/>
        <end position="379"/>
    </location>
</feature>
<evidence type="ECO:0000256" key="7">
    <source>
        <dbReference type="ARBA" id="ARBA00023121"/>
    </source>
</evidence>
<accession>A0A448YQI3</accession>
<feature type="transmembrane region" description="Helical" evidence="11">
    <location>
        <begin position="279"/>
        <end position="299"/>
    </location>
</feature>
<dbReference type="PIRSF" id="PIRSF037232">
    <property type="entry name" value="Tricalbin"/>
    <property type="match status" value="1"/>
</dbReference>
<dbReference type="InterPro" id="IPR035892">
    <property type="entry name" value="C2_domain_sf"/>
</dbReference>
<dbReference type="Pfam" id="PF00168">
    <property type="entry name" value="C2"/>
    <property type="match status" value="4"/>
</dbReference>
<feature type="domain" description="C2" evidence="12">
    <location>
        <begin position="969"/>
        <end position="1093"/>
    </location>
</feature>
<keyword evidence="2" id="KW-0813">Transport</keyword>
<dbReference type="Gene3D" id="2.60.40.150">
    <property type="entry name" value="C2 domain"/>
    <property type="match status" value="4"/>
</dbReference>
<keyword evidence="8 11" id="KW-0472">Membrane</keyword>
<evidence type="ECO:0000256" key="8">
    <source>
        <dbReference type="ARBA" id="ARBA00023136"/>
    </source>
</evidence>
<keyword evidence="6" id="KW-0445">Lipid transport</keyword>
<organism evidence="14 15">
    <name type="scientific">Brettanomyces naardenensis</name>
    <name type="common">Yeast</name>
    <dbReference type="NCBI Taxonomy" id="13370"/>
    <lineage>
        <taxon>Eukaryota</taxon>
        <taxon>Fungi</taxon>
        <taxon>Dikarya</taxon>
        <taxon>Ascomycota</taxon>
        <taxon>Saccharomycotina</taxon>
        <taxon>Pichiomycetes</taxon>
        <taxon>Pichiales</taxon>
        <taxon>Pichiaceae</taxon>
        <taxon>Brettanomyces</taxon>
    </lineage>
</organism>
<dbReference type="CDD" id="cd21678">
    <property type="entry name" value="SMP_TCB"/>
    <property type="match status" value="1"/>
</dbReference>
<evidence type="ECO:0000256" key="3">
    <source>
        <dbReference type="ARBA" id="ARBA00022692"/>
    </source>
</evidence>
<dbReference type="PANTHER" id="PTHR46980">
    <property type="entry name" value="TRICALBIN-1-RELATED"/>
    <property type="match status" value="1"/>
</dbReference>
<evidence type="ECO:0000256" key="6">
    <source>
        <dbReference type="ARBA" id="ARBA00023055"/>
    </source>
</evidence>
<sequence length="1174" mass="130292">MATLSKSTTPTTSSAQTVSTQPTSTSHSKTAAVLNVTGPVSPSIDQSLRDKLTKIEEKKRKPHPAAFRGWKEVSGFEDGDQLTPTDEIMDLLTSSTLLEQYLPDYLYGDWYHIVAIILIGSLLSWILGHFGFFLGPVFFVTVPVALYYRLSIRTYRQSIRMEAQREFSVAAIEDDFETLDWMNVFLEKLWPYVEPFVAEQVCDQANTILADLPYLPDFVKQVWIHTFTVGTKAPRVDKVRTLERTSDDVTVMDWWVSFIPNAVADMTHKQLKNRANQEVIVKAKLFGLTLPIFVSDAAFRAKIRVRLRMMANFPHIQTVNVSLMEPPYFDAITKPIGGDSLFTSEVFSLPGLYSFINEMVAKFAGPMLFSPLSFQVNLEQLLAGNGLRGALGILELNIKHAKGLRGADTYDNTIDPYFTFGFSGKVLAKTKVAPDTTDPVYNEKINVMLKTSTEPLAIILYDENESDGRKDKFMGAALYDLENIMVKGEISDITLPVLRNNRPAGEVTIGLKLMKSLQGSKLPDGSYSPPPDLNTGVLNLKLLGARSYSEDNEKPASVFADVYVNRRKQLTSGVVKKAKDASWNLEFEDIVTDRAHCNVRVVLRDPAKPQESIGSTTLRLTDIIDASYVGNDWFTMNKGLGEVNLSCEWNSVHMTGVVGSIGYTEPIGVVRVYISQAGDLLNLEKIGTIDPYIRLMINGVQRGKTLTMRSTTDPIFAQSLYIPVSSPNQRIVIEAMDVERSTPDRTLGSFQVHLDKFIQYDDKGEPVETIGDTKKSVLVHPRRGPKGHVEYSLSFFPCKAVRTPGQVKEHEKHVEEIKKTIVEKKEKKESTEGEEDELEEFEAAKPRAELSVDKLHNYDVGVLVFSILEGQFPTDGYLQVFFDMQGYATLESGPVGPRRKRVGLTGDVLIKELNEFSTVTFKFVKKKGGNIKGEAVKEITIPTIKFLESAYDKQTTMKLGDDSCKFAVRARFIPVIMSSLPPADSIGNSGTLYLKILRADGLPAGDSNGKSDPFAKFYLNGEEVYKTKTKKKTLEPEWNEETQISIDNRMASALRIKVNDWDFGVEQDDELGEYTLSLSEINPFSSSWQDLQFALADTDNRPAGQVYLQALFKPQYHTVLSAEKSLANAGDLAVDGAGKILGTGVGATGKVLGTAGKVGGKVLGTAGGLFKRKK</sequence>
<dbReference type="PROSITE" id="PS51847">
    <property type="entry name" value="SMP"/>
    <property type="match status" value="1"/>
</dbReference>
<reference evidence="14 15" key="1">
    <citation type="submission" date="2018-12" db="EMBL/GenBank/DDBJ databases">
        <authorList>
            <person name="Tiukova I."/>
            <person name="Dainat J."/>
        </authorList>
    </citation>
    <scope>NUCLEOTIDE SEQUENCE [LARGE SCALE GENOMIC DNA]</scope>
</reference>
<dbReference type="PROSITE" id="PS50004">
    <property type="entry name" value="C2"/>
    <property type="match status" value="4"/>
</dbReference>
<evidence type="ECO:0000256" key="5">
    <source>
        <dbReference type="ARBA" id="ARBA00022989"/>
    </source>
</evidence>
<protein>
    <submittedName>
        <fullName evidence="14">DEKNAAC104313</fullName>
    </submittedName>
</protein>
<evidence type="ECO:0000256" key="9">
    <source>
        <dbReference type="SAM" id="Coils"/>
    </source>
</evidence>
<keyword evidence="4" id="KW-0677">Repeat</keyword>
<dbReference type="OrthoDB" id="1029639at2759"/>